<organism evidence="2 3">
    <name type="scientific">Sinocyclocheilus grahami</name>
    <name type="common">Dianchi golden-line fish</name>
    <name type="synonym">Barbus grahami</name>
    <dbReference type="NCBI Taxonomy" id="75366"/>
    <lineage>
        <taxon>Eukaryota</taxon>
        <taxon>Metazoa</taxon>
        <taxon>Chordata</taxon>
        <taxon>Craniata</taxon>
        <taxon>Vertebrata</taxon>
        <taxon>Euteleostomi</taxon>
        <taxon>Actinopterygii</taxon>
        <taxon>Neopterygii</taxon>
        <taxon>Teleostei</taxon>
        <taxon>Ostariophysi</taxon>
        <taxon>Cypriniformes</taxon>
        <taxon>Cyprinidae</taxon>
        <taxon>Cyprininae</taxon>
        <taxon>Sinocyclocheilus</taxon>
    </lineage>
</organism>
<reference evidence="2" key="2">
    <citation type="submission" date="2025-09" db="UniProtKB">
        <authorList>
            <consortium name="Ensembl"/>
        </authorList>
    </citation>
    <scope>IDENTIFICATION</scope>
</reference>
<keyword evidence="3" id="KW-1185">Reference proteome</keyword>
<evidence type="ECO:0000313" key="3">
    <source>
        <dbReference type="Proteomes" id="UP000472262"/>
    </source>
</evidence>
<sequence>MIEELELLVGQLRGVDHLYRNEGYSHCVPFFEHIFVKEIMTWQNAQKFCREHHDDLSTVNKVEALQLSSNPENKNAYFWIGLHMIFNNLENWSWSRGEDQKTDYWDIQEPNNAVEKCGCVSRHTAKLHNAMCIHYFPFYCMEVFKPILVRSRFNINIQKNLYNKKI</sequence>
<evidence type="ECO:0000259" key="1">
    <source>
        <dbReference type="PROSITE" id="PS50041"/>
    </source>
</evidence>
<dbReference type="InterPro" id="IPR001304">
    <property type="entry name" value="C-type_lectin-like"/>
</dbReference>
<dbReference type="Gene3D" id="3.10.100.10">
    <property type="entry name" value="Mannose-Binding Protein A, subunit A"/>
    <property type="match status" value="1"/>
</dbReference>
<dbReference type="SUPFAM" id="SSF56436">
    <property type="entry name" value="C-type lectin-like"/>
    <property type="match status" value="1"/>
</dbReference>
<dbReference type="Ensembl" id="ENSSGRT00000037673.1">
    <property type="protein sequence ID" value="ENSSGRP00000035103.1"/>
    <property type="gene ID" value="ENSSGRG00000019453.1"/>
</dbReference>
<name>A0A672MC59_SINGR</name>
<protein>
    <recommendedName>
        <fullName evidence="1">C-type lectin domain-containing protein</fullName>
    </recommendedName>
</protein>
<proteinExistence type="predicted"/>
<reference evidence="2" key="1">
    <citation type="submission" date="2025-08" db="UniProtKB">
        <authorList>
            <consortium name="Ensembl"/>
        </authorList>
    </citation>
    <scope>IDENTIFICATION</scope>
</reference>
<dbReference type="Pfam" id="PF00059">
    <property type="entry name" value="Lectin_C"/>
    <property type="match status" value="1"/>
</dbReference>
<feature type="domain" description="C-type lectin" evidence="1">
    <location>
        <begin position="23"/>
        <end position="141"/>
    </location>
</feature>
<dbReference type="InterPro" id="IPR016187">
    <property type="entry name" value="CTDL_fold"/>
</dbReference>
<dbReference type="PROSITE" id="PS50041">
    <property type="entry name" value="C_TYPE_LECTIN_2"/>
    <property type="match status" value="1"/>
</dbReference>
<dbReference type="InterPro" id="IPR016186">
    <property type="entry name" value="C-type_lectin-like/link_sf"/>
</dbReference>
<dbReference type="PANTHER" id="PTHR45784">
    <property type="entry name" value="C-TYPE LECTIN DOMAIN FAMILY 20 MEMBER A-RELATED"/>
    <property type="match status" value="1"/>
</dbReference>
<dbReference type="AlphaFoldDB" id="A0A672MC59"/>
<accession>A0A672MC59</accession>
<evidence type="ECO:0000313" key="2">
    <source>
        <dbReference type="Ensembl" id="ENSSGRP00000035103.1"/>
    </source>
</evidence>
<dbReference type="PANTHER" id="PTHR45784:SF3">
    <property type="entry name" value="C-TYPE LECTIN DOMAIN FAMILY 4 MEMBER K-LIKE-RELATED"/>
    <property type="match status" value="1"/>
</dbReference>
<dbReference type="SMART" id="SM00034">
    <property type="entry name" value="CLECT"/>
    <property type="match status" value="1"/>
</dbReference>
<dbReference type="Proteomes" id="UP000472262">
    <property type="component" value="Unassembled WGS sequence"/>
</dbReference>
<dbReference type="InParanoid" id="A0A672MC59"/>